<dbReference type="PANTHER" id="PTHR37984">
    <property type="entry name" value="PROTEIN CBG26694"/>
    <property type="match status" value="1"/>
</dbReference>
<dbReference type="OrthoDB" id="3363652at2759"/>
<dbReference type="EMBL" id="AVOT02009356">
    <property type="protein sequence ID" value="MBW0487936.1"/>
    <property type="molecule type" value="Genomic_DNA"/>
</dbReference>
<dbReference type="FunFam" id="3.30.70.270:FF:000020">
    <property type="entry name" value="Transposon Tf2-6 polyprotein-like Protein"/>
    <property type="match status" value="1"/>
</dbReference>
<dbReference type="InterPro" id="IPR050951">
    <property type="entry name" value="Retrovirus_Pol_polyprotein"/>
</dbReference>
<reference evidence="3" key="1">
    <citation type="submission" date="2021-03" db="EMBL/GenBank/DDBJ databases">
        <title>Draft genome sequence of rust myrtle Austropuccinia psidii MF-1, a brazilian biotype.</title>
        <authorList>
            <person name="Quecine M.C."/>
            <person name="Pachon D.M.R."/>
            <person name="Bonatelli M.L."/>
            <person name="Correr F.H."/>
            <person name="Franceschini L.M."/>
            <person name="Leite T.F."/>
            <person name="Margarido G.R.A."/>
            <person name="Almeida C.A."/>
            <person name="Ferrarezi J.A."/>
            <person name="Labate C.A."/>
        </authorList>
    </citation>
    <scope>NUCLEOTIDE SEQUENCE</scope>
    <source>
        <strain evidence="3">MF-1</strain>
    </source>
</reference>
<accession>A0A9Q3CMQ9</accession>
<organism evidence="3 4">
    <name type="scientific">Austropuccinia psidii MF-1</name>
    <dbReference type="NCBI Taxonomy" id="1389203"/>
    <lineage>
        <taxon>Eukaryota</taxon>
        <taxon>Fungi</taxon>
        <taxon>Dikarya</taxon>
        <taxon>Basidiomycota</taxon>
        <taxon>Pucciniomycotina</taxon>
        <taxon>Pucciniomycetes</taxon>
        <taxon>Pucciniales</taxon>
        <taxon>Sphaerophragmiaceae</taxon>
        <taxon>Austropuccinia</taxon>
    </lineage>
</organism>
<proteinExistence type="predicted"/>
<sequence length="121" mass="13710">MPQKIKEIQEFLGLATYYRKHIKDFASIERPLYELCDKATVFEMNFEKVKAFGSLRQALTAAPLLLLPDFKLPLKLYIDASGDGLGDALHQVHIINDKPVEGPIFFISRKIKPTEARYGAS</sequence>
<dbReference type="Pfam" id="PF17919">
    <property type="entry name" value="RT_RNaseH_2"/>
    <property type="match status" value="1"/>
</dbReference>
<keyword evidence="1" id="KW-0511">Multifunctional enzyme</keyword>
<comment type="caution">
    <text evidence="3">The sequence shown here is derived from an EMBL/GenBank/DDBJ whole genome shotgun (WGS) entry which is preliminary data.</text>
</comment>
<dbReference type="GO" id="GO:0003824">
    <property type="term" value="F:catalytic activity"/>
    <property type="evidence" value="ECO:0007669"/>
    <property type="project" value="UniProtKB-KW"/>
</dbReference>
<feature type="domain" description="Reverse transcriptase/retrotransposon-derived protein RNase H-like" evidence="2">
    <location>
        <begin position="47"/>
        <end position="119"/>
    </location>
</feature>
<evidence type="ECO:0000313" key="3">
    <source>
        <dbReference type="EMBL" id="MBW0487936.1"/>
    </source>
</evidence>
<gene>
    <name evidence="3" type="ORF">O181_027651</name>
</gene>
<dbReference type="AlphaFoldDB" id="A0A9Q3CMQ9"/>
<dbReference type="PANTHER" id="PTHR37984:SF5">
    <property type="entry name" value="PROTEIN NYNRIN-LIKE"/>
    <property type="match status" value="1"/>
</dbReference>
<keyword evidence="4" id="KW-1185">Reference proteome</keyword>
<evidence type="ECO:0000313" key="4">
    <source>
        <dbReference type="Proteomes" id="UP000765509"/>
    </source>
</evidence>
<dbReference type="InterPro" id="IPR041577">
    <property type="entry name" value="RT_RNaseH_2"/>
</dbReference>
<evidence type="ECO:0000256" key="1">
    <source>
        <dbReference type="ARBA" id="ARBA00023268"/>
    </source>
</evidence>
<name>A0A9Q3CMQ9_9BASI</name>
<dbReference type="Proteomes" id="UP000765509">
    <property type="component" value="Unassembled WGS sequence"/>
</dbReference>
<dbReference type="SUPFAM" id="SSF56672">
    <property type="entry name" value="DNA/RNA polymerases"/>
    <property type="match status" value="1"/>
</dbReference>
<protein>
    <recommendedName>
        <fullName evidence="2">Reverse transcriptase/retrotransposon-derived protein RNase H-like domain-containing protein</fullName>
    </recommendedName>
</protein>
<dbReference type="InterPro" id="IPR043128">
    <property type="entry name" value="Rev_trsase/Diguanyl_cyclase"/>
</dbReference>
<evidence type="ECO:0000259" key="2">
    <source>
        <dbReference type="Pfam" id="PF17919"/>
    </source>
</evidence>
<dbReference type="InterPro" id="IPR043502">
    <property type="entry name" value="DNA/RNA_pol_sf"/>
</dbReference>
<dbReference type="Gene3D" id="3.30.70.270">
    <property type="match status" value="1"/>
</dbReference>